<evidence type="ECO:0008006" key="4">
    <source>
        <dbReference type="Google" id="ProtNLM"/>
    </source>
</evidence>
<protein>
    <recommendedName>
        <fullName evidence="4">Secreted protein</fullName>
    </recommendedName>
</protein>
<evidence type="ECO:0000256" key="1">
    <source>
        <dbReference type="SAM" id="SignalP"/>
    </source>
</evidence>
<keyword evidence="3" id="KW-1185">Reference proteome</keyword>
<accession>A0AAV7WJJ8</accession>
<feature type="signal peptide" evidence="1">
    <location>
        <begin position="1"/>
        <end position="26"/>
    </location>
</feature>
<keyword evidence="1" id="KW-0732">Signal</keyword>
<gene>
    <name evidence="2" type="ORF">NDU88_001130</name>
</gene>
<feature type="chain" id="PRO_5043865974" description="Secreted protein" evidence="1">
    <location>
        <begin position="27"/>
        <end position="119"/>
    </location>
</feature>
<dbReference type="EMBL" id="JANPWB010000001">
    <property type="protein sequence ID" value="KAJ1213493.1"/>
    <property type="molecule type" value="Genomic_DNA"/>
</dbReference>
<organism evidence="2 3">
    <name type="scientific">Pleurodeles waltl</name>
    <name type="common">Iberian ribbed newt</name>
    <dbReference type="NCBI Taxonomy" id="8319"/>
    <lineage>
        <taxon>Eukaryota</taxon>
        <taxon>Metazoa</taxon>
        <taxon>Chordata</taxon>
        <taxon>Craniata</taxon>
        <taxon>Vertebrata</taxon>
        <taxon>Euteleostomi</taxon>
        <taxon>Amphibia</taxon>
        <taxon>Batrachia</taxon>
        <taxon>Caudata</taxon>
        <taxon>Salamandroidea</taxon>
        <taxon>Salamandridae</taxon>
        <taxon>Pleurodelinae</taxon>
        <taxon>Pleurodeles</taxon>
    </lineage>
</organism>
<evidence type="ECO:0000313" key="2">
    <source>
        <dbReference type="EMBL" id="KAJ1213493.1"/>
    </source>
</evidence>
<proteinExistence type="predicted"/>
<name>A0AAV7WJJ8_PLEWA</name>
<comment type="caution">
    <text evidence="2">The sequence shown here is derived from an EMBL/GenBank/DDBJ whole genome shotgun (WGS) entry which is preliminary data.</text>
</comment>
<dbReference type="AlphaFoldDB" id="A0AAV7WJJ8"/>
<sequence length="119" mass="12446">MRLPGARRVVPAAWSWSALVVAGATAFDAAWKTLPGGAAVVVGATYMQIPDDPVVFDHGTCQSVTMGSGVQNSGDHFVVEPITSRPGLAGSVISSRGDGPYNLRPHPQCSTRLRGFVLN</sequence>
<evidence type="ECO:0000313" key="3">
    <source>
        <dbReference type="Proteomes" id="UP001066276"/>
    </source>
</evidence>
<reference evidence="2" key="1">
    <citation type="journal article" date="2022" name="bioRxiv">
        <title>Sequencing and chromosome-scale assembly of the giantPleurodeles waltlgenome.</title>
        <authorList>
            <person name="Brown T."/>
            <person name="Elewa A."/>
            <person name="Iarovenko S."/>
            <person name="Subramanian E."/>
            <person name="Araus A.J."/>
            <person name="Petzold A."/>
            <person name="Susuki M."/>
            <person name="Suzuki K.-i.T."/>
            <person name="Hayashi T."/>
            <person name="Toyoda A."/>
            <person name="Oliveira C."/>
            <person name="Osipova E."/>
            <person name="Leigh N.D."/>
            <person name="Simon A."/>
            <person name="Yun M.H."/>
        </authorList>
    </citation>
    <scope>NUCLEOTIDE SEQUENCE</scope>
    <source>
        <strain evidence="2">20211129_DDA</strain>
        <tissue evidence="2">Liver</tissue>
    </source>
</reference>
<dbReference type="Proteomes" id="UP001066276">
    <property type="component" value="Chromosome 1_1"/>
</dbReference>